<comment type="caution">
    <text evidence="2">The sequence shown here is derived from an EMBL/GenBank/DDBJ whole genome shotgun (WGS) entry which is preliminary data.</text>
</comment>
<dbReference type="Pfam" id="PF14493">
    <property type="entry name" value="HTH_40"/>
    <property type="match status" value="1"/>
</dbReference>
<organism evidence="2 3">
    <name type="scientific">Metabacillus flavus</name>
    <dbReference type="NCBI Taxonomy" id="2823519"/>
    <lineage>
        <taxon>Bacteria</taxon>
        <taxon>Bacillati</taxon>
        <taxon>Bacillota</taxon>
        <taxon>Bacilli</taxon>
        <taxon>Bacillales</taxon>
        <taxon>Bacillaceae</taxon>
        <taxon>Metabacillus</taxon>
    </lineage>
</organism>
<dbReference type="Gene3D" id="1.10.10.1390">
    <property type="entry name" value="ATP-dependent DNA helicase RecQ"/>
    <property type="match status" value="1"/>
</dbReference>
<name>A0ABS5LFD1_9BACI</name>
<keyword evidence="3" id="KW-1185">Reference proteome</keyword>
<evidence type="ECO:0000313" key="2">
    <source>
        <dbReference type="EMBL" id="MBS2969447.1"/>
    </source>
</evidence>
<feature type="domain" description="Helicase Helix-turn-helix" evidence="1">
    <location>
        <begin position="252"/>
        <end position="338"/>
    </location>
</feature>
<protein>
    <submittedName>
        <fullName evidence="2">Helix-turn-helix domain-containing protein</fullName>
    </submittedName>
</protein>
<dbReference type="InterPro" id="IPR029491">
    <property type="entry name" value="Helicase_HTH"/>
</dbReference>
<dbReference type="EMBL" id="JAGVRK010000001">
    <property type="protein sequence ID" value="MBS2969447.1"/>
    <property type="molecule type" value="Genomic_DNA"/>
</dbReference>
<evidence type="ECO:0000259" key="1">
    <source>
        <dbReference type="Pfam" id="PF14493"/>
    </source>
</evidence>
<proteinExistence type="predicted"/>
<sequence length="345" mass="39484">MVVTGYSYICLLCLDRFNGERSFSAIYHLLRGKKTSQTLQDMQLFGLSGLFSLFPQIKRETIEEACRDLEANKLIGENGNLTSLGKVALDHSLAEMPIPKELNSWKHGRGGREAWTRLSLLIQTATHLIHNKSRFLPVTSDEEAQQWVKSFLAESNLDRIDLAFRLYEELDLFLTPKQDFMAELFVFRLTTPKRAGLTYVQLEEKLGKDPVYLELCFWSLMHDLLENAVTSNAVLLSKLIVKGPESLPLTQSAKRTLMLLKQGKSKGDACKIRNLKMSTIEDHIVEIAMHDRSFDLNPYLLPDEKDEIAQAIGRLKTKQLKNIKENLDNKYTYFQIRLGMAVTKR</sequence>
<dbReference type="PIRSF" id="PIRSF021350">
    <property type="entry name" value="UCP021350"/>
    <property type="match status" value="1"/>
</dbReference>
<dbReference type="InterPro" id="IPR008308">
    <property type="entry name" value="YpbB-like"/>
</dbReference>
<dbReference type="RefSeq" id="WP_211558839.1">
    <property type="nucleotide sequence ID" value="NZ_JAGVRK010000001.1"/>
</dbReference>
<reference evidence="2 3" key="1">
    <citation type="submission" date="2021-04" db="EMBL/GenBank/DDBJ databases">
        <title>Metabacillus sp. strain KIGAM252 whole genome sequence.</title>
        <authorList>
            <person name="Seo M.-J."/>
            <person name="Cho E.-S."/>
            <person name="Hwang C.Y."/>
            <person name="Yoon D.J."/>
        </authorList>
    </citation>
    <scope>NUCLEOTIDE SEQUENCE [LARGE SCALE GENOMIC DNA]</scope>
    <source>
        <strain evidence="2 3">KIGAM252</strain>
    </source>
</reference>
<evidence type="ECO:0000313" key="3">
    <source>
        <dbReference type="Proteomes" id="UP000682403"/>
    </source>
</evidence>
<gene>
    <name evidence="2" type="ORF">J9317_11800</name>
</gene>
<dbReference type="Proteomes" id="UP000682403">
    <property type="component" value="Unassembled WGS sequence"/>
</dbReference>
<accession>A0ABS5LFD1</accession>